<feature type="region of interest" description="Disordered" evidence="1">
    <location>
        <begin position="36"/>
        <end position="72"/>
    </location>
</feature>
<dbReference type="Proteomes" id="UP000000304">
    <property type="component" value="Chromosome 3L"/>
</dbReference>
<feature type="compositionally biased region" description="Basic and acidic residues" evidence="1">
    <location>
        <begin position="36"/>
        <end position="46"/>
    </location>
</feature>
<keyword evidence="3" id="KW-1185">Reference proteome</keyword>
<organism evidence="2 3">
    <name type="scientific">Drosophila simulans</name>
    <name type="common">Fruit fly</name>
    <dbReference type="NCBI Taxonomy" id="7240"/>
    <lineage>
        <taxon>Eukaryota</taxon>
        <taxon>Metazoa</taxon>
        <taxon>Ecdysozoa</taxon>
        <taxon>Arthropoda</taxon>
        <taxon>Hexapoda</taxon>
        <taxon>Insecta</taxon>
        <taxon>Pterygota</taxon>
        <taxon>Neoptera</taxon>
        <taxon>Endopterygota</taxon>
        <taxon>Diptera</taxon>
        <taxon>Brachycera</taxon>
        <taxon>Muscomorpha</taxon>
        <taxon>Ephydroidea</taxon>
        <taxon>Drosophilidae</taxon>
        <taxon>Drosophila</taxon>
        <taxon>Sophophora</taxon>
    </lineage>
</organism>
<evidence type="ECO:0000256" key="1">
    <source>
        <dbReference type="SAM" id="MobiDB-lite"/>
    </source>
</evidence>
<evidence type="ECO:0000313" key="2">
    <source>
        <dbReference type="EMBL" id="EDX10263.1"/>
    </source>
</evidence>
<sequence>MADVCMMSMEQVDWVKWRFGMWIRKGLLPVDEVRDSTPLDRRDRQRQQQCQTTTPNENDNENENVDDDDDVTDNVQRWKSKNNTQEAHPHEYVELTDDARQFSLENGGWTKCRSCRLSSFEIPSGVKAVELHSKDPENSIVGASMVTTRVCAPYDGDGDGGDDDDDDDGIVRHCSLEPHCLS</sequence>
<evidence type="ECO:0000313" key="3">
    <source>
        <dbReference type="Proteomes" id="UP000000304"/>
    </source>
</evidence>
<feature type="compositionally biased region" description="Low complexity" evidence="1">
    <location>
        <begin position="47"/>
        <end position="57"/>
    </location>
</feature>
<dbReference type="AlphaFoldDB" id="B4QRP9"/>
<name>B4QRP9_DROSI</name>
<accession>B4QRP9</accession>
<proteinExistence type="predicted"/>
<dbReference type="EMBL" id="CM000363">
    <property type="protein sequence ID" value="EDX10263.1"/>
    <property type="molecule type" value="Genomic_DNA"/>
</dbReference>
<protein>
    <submittedName>
        <fullName evidence="2">GD14391</fullName>
    </submittedName>
</protein>
<gene>
    <name evidence="2" type="primary">Dsim\GD14391</name>
    <name evidence="2" type="ORF">Dsim_GD14391</name>
</gene>
<dbReference type="HOGENOM" id="CLU_1483515_0_0_1"/>
<reference evidence="2 3" key="1">
    <citation type="journal article" date="2007" name="Nature">
        <title>Evolution of genes and genomes on the Drosophila phylogeny.</title>
        <authorList>
            <consortium name="Drosophila 12 Genomes Consortium"/>
            <person name="Clark A.G."/>
            <person name="Eisen M.B."/>
            <person name="Smith D.R."/>
            <person name="Bergman C.M."/>
            <person name="Oliver B."/>
            <person name="Markow T.A."/>
            <person name="Kaufman T.C."/>
            <person name="Kellis M."/>
            <person name="Gelbart W."/>
            <person name="Iyer V.N."/>
            <person name="Pollard D.A."/>
            <person name="Sackton T.B."/>
            <person name="Larracuente A.M."/>
            <person name="Singh N.D."/>
            <person name="Abad J.P."/>
            <person name="Abt D.N."/>
            <person name="Adryan B."/>
            <person name="Aguade M."/>
            <person name="Akashi H."/>
            <person name="Anderson W.W."/>
            <person name="Aquadro C.F."/>
            <person name="Ardell D.H."/>
            <person name="Arguello R."/>
            <person name="Artieri C.G."/>
            <person name="Barbash D.A."/>
            <person name="Barker D."/>
            <person name="Barsanti P."/>
            <person name="Batterham P."/>
            <person name="Batzoglou S."/>
            <person name="Begun D."/>
            <person name="Bhutkar A."/>
            <person name="Blanco E."/>
            <person name="Bosak S.A."/>
            <person name="Bradley R.K."/>
            <person name="Brand A.D."/>
            <person name="Brent M.R."/>
            <person name="Brooks A.N."/>
            <person name="Brown R.H."/>
            <person name="Butlin R.K."/>
            <person name="Caggese C."/>
            <person name="Calvi B.R."/>
            <person name="Bernardo de Carvalho A."/>
            <person name="Caspi A."/>
            <person name="Castrezana S."/>
            <person name="Celniker S.E."/>
            <person name="Chang J.L."/>
            <person name="Chapple C."/>
            <person name="Chatterji S."/>
            <person name="Chinwalla A."/>
            <person name="Civetta A."/>
            <person name="Clifton S.W."/>
            <person name="Comeron J.M."/>
            <person name="Costello J.C."/>
            <person name="Coyne J.A."/>
            <person name="Daub J."/>
            <person name="David R.G."/>
            <person name="Delcher A.L."/>
            <person name="Delehaunty K."/>
            <person name="Do C.B."/>
            <person name="Ebling H."/>
            <person name="Edwards K."/>
            <person name="Eickbush T."/>
            <person name="Evans J.D."/>
            <person name="Filipski A."/>
            <person name="Findeiss S."/>
            <person name="Freyhult E."/>
            <person name="Fulton L."/>
            <person name="Fulton R."/>
            <person name="Garcia A.C."/>
            <person name="Gardiner A."/>
            <person name="Garfield D.A."/>
            <person name="Garvin B.E."/>
            <person name="Gibson G."/>
            <person name="Gilbert D."/>
            <person name="Gnerre S."/>
            <person name="Godfrey J."/>
            <person name="Good R."/>
            <person name="Gotea V."/>
            <person name="Gravely B."/>
            <person name="Greenberg A.J."/>
            <person name="Griffiths-Jones S."/>
            <person name="Gross S."/>
            <person name="Guigo R."/>
            <person name="Gustafson E.A."/>
            <person name="Haerty W."/>
            <person name="Hahn M.W."/>
            <person name="Halligan D.L."/>
            <person name="Halpern A.L."/>
            <person name="Halter G.M."/>
            <person name="Han M.V."/>
            <person name="Heger A."/>
            <person name="Hillier L."/>
            <person name="Hinrichs A.S."/>
            <person name="Holmes I."/>
            <person name="Hoskins R.A."/>
            <person name="Hubisz M.J."/>
            <person name="Hultmark D."/>
            <person name="Huntley M.A."/>
            <person name="Jaffe D.B."/>
            <person name="Jagadeeshan S."/>
            <person name="Jeck W.R."/>
            <person name="Johnson J."/>
            <person name="Jones C.D."/>
            <person name="Jordan W.C."/>
            <person name="Karpen G.H."/>
            <person name="Kataoka E."/>
            <person name="Keightley P.D."/>
            <person name="Kheradpour P."/>
            <person name="Kirkness E.F."/>
            <person name="Koerich L.B."/>
            <person name="Kristiansen K."/>
            <person name="Kudrna D."/>
            <person name="Kulathinal R.J."/>
            <person name="Kumar S."/>
            <person name="Kwok R."/>
            <person name="Lander E."/>
            <person name="Langley C.H."/>
            <person name="Lapoint R."/>
            <person name="Lazzaro B.P."/>
            <person name="Lee S.J."/>
            <person name="Levesque L."/>
            <person name="Li R."/>
            <person name="Lin C.F."/>
            <person name="Lin M.F."/>
            <person name="Lindblad-Toh K."/>
            <person name="Llopart A."/>
            <person name="Long M."/>
            <person name="Low L."/>
            <person name="Lozovsky E."/>
            <person name="Lu J."/>
            <person name="Luo M."/>
            <person name="Machado C.A."/>
            <person name="Makalowski W."/>
            <person name="Marzo M."/>
            <person name="Matsuda M."/>
            <person name="Matzkin L."/>
            <person name="McAllister B."/>
            <person name="McBride C.S."/>
            <person name="McKernan B."/>
            <person name="McKernan K."/>
            <person name="Mendez-Lago M."/>
            <person name="Minx P."/>
            <person name="Mollenhauer M.U."/>
            <person name="Montooth K."/>
            <person name="Mount S.M."/>
            <person name="Mu X."/>
            <person name="Myers E."/>
            <person name="Negre B."/>
            <person name="Newfeld S."/>
            <person name="Nielsen R."/>
            <person name="Noor M.A."/>
            <person name="O'Grady P."/>
            <person name="Pachter L."/>
            <person name="Papaceit M."/>
            <person name="Parisi M.J."/>
            <person name="Parisi M."/>
            <person name="Parts L."/>
            <person name="Pedersen J.S."/>
            <person name="Pesole G."/>
            <person name="Phillippy A.M."/>
            <person name="Ponting C.P."/>
            <person name="Pop M."/>
            <person name="Porcelli D."/>
            <person name="Powell J.R."/>
            <person name="Prohaska S."/>
            <person name="Pruitt K."/>
            <person name="Puig M."/>
            <person name="Quesneville H."/>
            <person name="Ram K.R."/>
            <person name="Rand D."/>
            <person name="Rasmussen M.D."/>
            <person name="Reed L.K."/>
            <person name="Reenan R."/>
            <person name="Reily A."/>
            <person name="Remington K.A."/>
            <person name="Rieger T.T."/>
            <person name="Ritchie M.G."/>
            <person name="Robin C."/>
            <person name="Rogers Y.H."/>
            <person name="Rohde C."/>
            <person name="Rozas J."/>
            <person name="Rubenfield M.J."/>
            <person name="Ruiz A."/>
            <person name="Russo S."/>
            <person name="Salzberg S.L."/>
            <person name="Sanchez-Gracia A."/>
            <person name="Saranga D.J."/>
            <person name="Sato H."/>
            <person name="Schaeffer S.W."/>
            <person name="Schatz M.C."/>
            <person name="Schlenke T."/>
            <person name="Schwartz R."/>
            <person name="Segarra C."/>
            <person name="Singh R.S."/>
            <person name="Sirot L."/>
            <person name="Sirota M."/>
            <person name="Sisneros N.B."/>
            <person name="Smith C.D."/>
            <person name="Smith T.F."/>
            <person name="Spieth J."/>
            <person name="Stage D.E."/>
            <person name="Stark A."/>
            <person name="Stephan W."/>
            <person name="Strausberg R.L."/>
            <person name="Strempel S."/>
            <person name="Sturgill D."/>
            <person name="Sutton G."/>
            <person name="Sutton G.G."/>
            <person name="Tao W."/>
            <person name="Teichmann S."/>
            <person name="Tobari Y.N."/>
            <person name="Tomimura Y."/>
            <person name="Tsolas J.M."/>
            <person name="Valente V.L."/>
            <person name="Venter E."/>
            <person name="Venter J.C."/>
            <person name="Vicario S."/>
            <person name="Vieira F.G."/>
            <person name="Vilella A.J."/>
            <person name="Villasante A."/>
            <person name="Walenz B."/>
            <person name="Wang J."/>
            <person name="Wasserman M."/>
            <person name="Watts T."/>
            <person name="Wilson D."/>
            <person name="Wilson R.K."/>
            <person name="Wing R.A."/>
            <person name="Wolfner M.F."/>
            <person name="Wong A."/>
            <person name="Wong G.K."/>
            <person name="Wu C.I."/>
            <person name="Wu G."/>
            <person name="Yamamoto D."/>
            <person name="Yang H.P."/>
            <person name="Yang S.P."/>
            <person name="Yorke J.A."/>
            <person name="Yoshida K."/>
            <person name="Zdobnov E."/>
            <person name="Zhang P."/>
            <person name="Zhang Y."/>
            <person name="Zimin A.V."/>
            <person name="Baldwin J."/>
            <person name="Abdouelleil A."/>
            <person name="Abdulkadir J."/>
            <person name="Abebe A."/>
            <person name="Abera B."/>
            <person name="Abreu J."/>
            <person name="Acer S.C."/>
            <person name="Aftuck L."/>
            <person name="Alexander A."/>
            <person name="An P."/>
            <person name="Anderson E."/>
            <person name="Anderson S."/>
            <person name="Arachi H."/>
            <person name="Azer M."/>
            <person name="Bachantsang P."/>
            <person name="Barry A."/>
            <person name="Bayul T."/>
            <person name="Berlin A."/>
            <person name="Bessette D."/>
            <person name="Bloom T."/>
            <person name="Blye J."/>
            <person name="Boguslavskiy L."/>
            <person name="Bonnet C."/>
            <person name="Boukhgalter B."/>
            <person name="Bourzgui I."/>
            <person name="Brown A."/>
            <person name="Cahill P."/>
            <person name="Channer S."/>
            <person name="Cheshatsang Y."/>
            <person name="Chuda L."/>
            <person name="Citroen M."/>
            <person name="Collymore A."/>
            <person name="Cooke P."/>
            <person name="Costello M."/>
            <person name="D'Aco K."/>
            <person name="Daza R."/>
            <person name="De Haan G."/>
            <person name="DeGray S."/>
            <person name="DeMaso C."/>
            <person name="Dhargay N."/>
            <person name="Dooley K."/>
            <person name="Dooley E."/>
            <person name="Doricent M."/>
            <person name="Dorje P."/>
            <person name="Dorjee K."/>
            <person name="Dupes A."/>
            <person name="Elong R."/>
            <person name="Falk J."/>
            <person name="Farina A."/>
            <person name="Faro S."/>
            <person name="Ferguson D."/>
            <person name="Fisher S."/>
            <person name="Foley C.D."/>
            <person name="Franke A."/>
            <person name="Friedrich D."/>
            <person name="Gadbois L."/>
            <person name="Gearin G."/>
            <person name="Gearin C.R."/>
            <person name="Giannoukos G."/>
            <person name="Goode T."/>
            <person name="Graham J."/>
            <person name="Grandbois E."/>
            <person name="Grewal S."/>
            <person name="Gyaltsen K."/>
            <person name="Hafez N."/>
            <person name="Hagos B."/>
            <person name="Hall J."/>
            <person name="Henson C."/>
            <person name="Hollinger A."/>
            <person name="Honan T."/>
            <person name="Huard M.D."/>
            <person name="Hughes L."/>
            <person name="Hurhula B."/>
            <person name="Husby M.E."/>
            <person name="Kamat A."/>
            <person name="Kanga B."/>
            <person name="Kashin S."/>
            <person name="Khazanovich D."/>
            <person name="Kisner P."/>
            <person name="Lance K."/>
            <person name="Lara M."/>
            <person name="Lee W."/>
            <person name="Lennon N."/>
            <person name="Letendre F."/>
            <person name="LeVine R."/>
            <person name="Lipovsky A."/>
            <person name="Liu X."/>
            <person name="Liu J."/>
            <person name="Liu S."/>
            <person name="Lokyitsang T."/>
            <person name="Lokyitsang Y."/>
            <person name="Lubonja R."/>
            <person name="Lui A."/>
            <person name="MacDonald P."/>
            <person name="Magnisalis V."/>
            <person name="Maru K."/>
            <person name="Matthews C."/>
            <person name="McCusker W."/>
            <person name="McDonough S."/>
            <person name="Mehta T."/>
            <person name="Meldrim J."/>
            <person name="Meneus L."/>
            <person name="Mihai O."/>
            <person name="Mihalev A."/>
            <person name="Mihova T."/>
            <person name="Mittelman R."/>
            <person name="Mlenga V."/>
            <person name="Montmayeur A."/>
            <person name="Mulrain L."/>
            <person name="Navidi A."/>
            <person name="Naylor J."/>
            <person name="Negash T."/>
            <person name="Nguyen T."/>
            <person name="Nguyen N."/>
            <person name="Nicol R."/>
            <person name="Norbu C."/>
            <person name="Norbu N."/>
            <person name="Novod N."/>
            <person name="O'Neill B."/>
            <person name="Osman S."/>
            <person name="Markiewicz E."/>
            <person name="Oyono O.L."/>
            <person name="Patti C."/>
            <person name="Phunkhang P."/>
            <person name="Pierre F."/>
            <person name="Priest M."/>
            <person name="Raghuraman S."/>
            <person name="Rege F."/>
            <person name="Reyes R."/>
            <person name="Rise C."/>
            <person name="Rogov P."/>
            <person name="Ross K."/>
            <person name="Ryan E."/>
            <person name="Settipalli S."/>
            <person name="Shea T."/>
            <person name="Sherpa N."/>
            <person name="Shi L."/>
            <person name="Shih D."/>
            <person name="Sparrow T."/>
            <person name="Spaulding J."/>
            <person name="Stalker J."/>
            <person name="Stange-Thomann N."/>
            <person name="Stavropoulos S."/>
            <person name="Stone C."/>
            <person name="Strader C."/>
            <person name="Tesfaye S."/>
            <person name="Thomson T."/>
            <person name="Thoulutsang Y."/>
            <person name="Thoulutsang D."/>
            <person name="Topham K."/>
            <person name="Topping I."/>
            <person name="Tsamla T."/>
            <person name="Vassiliev H."/>
            <person name="Vo A."/>
            <person name="Wangchuk T."/>
            <person name="Wangdi T."/>
            <person name="Weiand M."/>
            <person name="Wilkinson J."/>
            <person name="Wilson A."/>
            <person name="Yadav S."/>
            <person name="Young G."/>
            <person name="Yu Q."/>
            <person name="Zembek L."/>
            <person name="Zhong D."/>
            <person name="Zimmer A."/>
            <person name="Zwirko Z."/>
            <person name="Jaffe D.B."/>
            <person name="Alvarez P."/>
            <person name="Brockman W."/>
            <person name="Butler J."/>
            <person name="Chin C."/>
            <person name="Gnerre S."/>
            <person name="Grabherr M."/>
            <person name="Kleber M."/>
            <person name="Mauceli E."/>
            <person name="MacCallum I."/>
        </authorList>
    </citation>
    <scope>NUCLEOTIDE SEQUENCE [LARGE SCALE GENOMIC DNA]</scope>
    <source>
        <strain evidence="3">white501</strain>
    </source>
</reference>
<feature type="compositionally biased region" description="Acidic residues" evidence="1">
    <location>
        <begin position="58"/>
        <end position="72"/>
    </location>
</feature>